<dbReference type="Gene3D" id="3.40.50.300">
    <property type="entry name" value="P-loop containing nucleotide triphosphate hydrolases"/>
    <property type="match status" value="1"/>
</dbReference>
<evidence type="ECO:0000313" key="2">
    <source>
        <dbReference type="EMBL" id="VDO99906.1"/>
    </source>
</evidence>
<reference evidence="2 3" key="1">
    <citation type="submission" date="2018-11" db="EMBL/GenBank/DDBJ databases">
        <authorList>
            <consortium name="Pathogen Informatics"/>
        </authorList>
    </citation>
    <scope>NUCLEOTIDE SEQUENCE [LARGE SCALE GENOMIC DNA]</scope>
    <source>
        <strain evidence="2 3">Zambia</strain>
    </source>
</reference>
<dbReference type="PANTHER" id="PTHR11702">
    <property type="entry name" value="DEVELOPMENTALLY REGULATED GTP-BINDING PROTEIN-RELATED"/>
    <property type="match status" value="1"/>
</dbReference>
<organism evidence="2 3">
    <name type="scientific">Schistosoma margrebowiei</name>
    <dbReference type="NCBI Taxonomy" id="48269"/>
    <lineage>
        <taxon>Eukaryota</taxon>
        <taxon>Metazoa</taxon>
        <taxon>Spiralia</taxon>
        <taxon>Lophotrochozoa</taxon>
        <taxon>Platyhelminthes</taxon>
        <taxon>Trematoda</taxon>
        <taxon>Digenea</taxon>
        <taxon>Strigeidida</taxon>
        <taxon>Schistosomatoidea</taxon>
        <taxon>Schistosomatidae</taxon>
        <taxon>Schistosoma</taxon>
    </lineage>
</organism>
<dbReference type="Pfam" id="PF01926">
    <property type="entry name" value="MMR_HSR1"/>
    <property type="match status" value="1"/>
</dbReference>
<dbReference type="PROSITE" id="PS51710">
    <property type="entry name" value="G_OBG"/>
    <property type="match status" value="1"/>
</dbReference>
<dbReference type="GO" id="GO:0005739">
    <property type="term" value="C:mitochondrion"/>
    <property type="evidence" value="ECO:0007669"/>
    <property type="project" value="TreeGrafter"/>
</dbReference>
<protein>
    <submittedName>
        <fullName evidence="2">Uncharacterized protein</fullName>
    </submittedName>
</protein>
<dbReference type="InterPro" id="IPR045086">
    <property type="entry name" value="OBG_GTPase"/>
</dbReference>
<accession>A0A183M8H9</accession>
<evidence type="ECO:0000256" key="1">
    <source>
        <dbReference type="ARBA" id="ARBA00022741"/>
    </source>
</evidence>
<evidence type="ECO:0000313" key="3">
    <source>
        <dbReference type="Proteomes" id="UP000277204"/>
    </source>
</evidence>
<dbReference type="PANTHER" id="PTHR11702:SF43">
    <property type="entry name" value="GTP-BINDING PROTEIN 10"/>
    <property type="match status" value="1"/>
</dbReference>
<sequence>MGSSILQEQMAYEPIVGHWLPWDCISLRCSTALWIRPSGRRLGAGHGTEASKRRGLVAGLDGEDLTIRVPAGITVLFGGQGTSSSSGSEQRILGNLDQVGQKLLVAQGGIGGFHQNGYIGSPGQAHSIVLDLKLMADFSLIGFPNAGKSSLLKALSGAPAKIASYPFTTIKPQVAKCIYSDHRKISIADLPGTDWQNKSSIFTNEGHLELKTNVKTVLLYGAETWRTTKAIIQKFQVFINSCLRKILRIRWPDTISNNQLWEGTNQIPAEEGIKKKHWKWIEYTLRKAPNCVTRQVLTWNPQSQRKRGRPKNTLRREMKIGMRKMNNDWMELEKKAQDRVSGLENAGRWPMLHWE</sequence>
<dbReference type="InterPro" id="IPR036726">
    <property type="entry name" value="GTP1_OBG_dom_sf"/>
</dbReference>
<dbReference type="InterPro" id="IPR027417">
    <property type="entry name" value="P-loop_NTPase"/>
</dbReference>
<dbReference type="AlphaFoldDB" id="A0A183M8H9"/>
<dbReference type="SUPFAM" id="SSF82051">
    <property type="entry name" value="Obg GTP-binding protein N-terminal domain"/>
    <property type="match status" value="1"/>
</dbReference>
<dbReference type="PRINTS" id="PR00326">
    <property type="entry name" value="GTP1OBG"/>
</dbReference>
<dbReference type="GO" id="GO:0003924">
    <property type="term" value="F:GTPase activity"/>
    <property type="evidence" value="ECO:0007669"/>
    <property type="project" value="InterPro"/>
</dbReference>
<dbReference type="InterPro" id="IPR031167">
    <property type="entry name" value="G_OBG"/>
</dbReference>
<name>A0A183M8H9_9TREM</name>
<dbReference type="GO" id="GO:0005525">
    <property type="term" value="F:GTP binding"/>
    <property type="evidence" value="ECO:0007669"/>
    <property type="project" value="InterPro"/>
</dbReference>
<proteinExistence type="predicted"/>
<dbReference type="EMBL" id="UZAI01007676">
    <property type="protein sequence ID" value="VDO99906.1"/>
    <property type="molecule type" value="Genomic_DNA"/>
</dbReference>
<dbReference type="Gene3D" id="2.70.210.12">
    <property type="entry name" value="GTP1/OBG domain"/>
    <property type="match status" value="1"/>
</dbReference>
<keyword evidence="1" id="KW-0547">Nucleotide-binding</keyword>
<keyword evidence="3" id="KW-1185">Reference proteome</keyword>
<dbReference type="InterPro" id="IPR006073">
    <property type="entry name" value="GTP-bd"/>
</dbReference>
<dbReference type="STRING" id="48269.A0A183M8H9"/>
<dbReference type="SUPFAM" id="SSF52540">
    <property type="entry name" value="P-loop containing nucleoside triphosphate hydrolases"/>
    <property type="match status" value="1"/>
</dbReference>
<dbReference type="Proteomes" id="UP000277204">
    <property type="component" value="Unassembled WGS sequence"/>
</dbReference>
<gene>
    <name evidence="2" type="ORF">SMRZ_LOCUS12351</name>
</gene>